<gene>
    <name evidence="7" type="ORF">PECUL_23A058506</name>
</gene>
<evidence type="ECO:0000313" key="7">
    <source>
        <dbReference type="EMBL" id="CAH2302656.1"/>
    </source>
</evidence>
<feature type="domain" description="Granulins" evidence="6">
    <location>
        <begin position="471"/>
        <end position="484"/>
    </location>
</feature>
<feature type="domain" description="Granulins" evidence="6">
    <location>
        <begin position="739"/>
        <end position="752"/>
    </location>
</feature>
<evidence type="ECO:0000313" key="8">
    <source>
        <dbReference type="Proteomes" id="UP001295444"/>
    </source>
</evidence>
<accession>A0AAD1SMM2</accession>
<dbReference type="EMBL" id="OW240917">
    <property type="protein sequence ID" value="CAH2302656.1"/>
    <property type="molecule type" value="Genomic_DNA"/>
</dbReference>
<dbReference type="InterPro" id="IPR006150">
    <property type="entry name" value="Cys_repeat_1"/>
</dbReference>
<dbReference type="Pfam" id="PF00396">
    <property type="entry name" value="Granulin"/>
    <property type="match status" value="9"/>
</dbReference>
<dbReference type="InterPro" id="IPR039036">
    <property type="entry name" value="Granulin_fam"/>
</dbReference>
<feature type="domain" description="Granulins" evidence="6">
    <location>
        <begin position="101"/>
        <end position="114"/>
    </location>
</feature>
<dbReference type="FunFam" id="2.10.25.160:FF:000001">
    <property type="entry name" value="Granulin precursor"/>
    <property type="match status" value="1"/>
</dbReference>
<comment type="similarity">
    <text evidence="2">Belongs to the granulin family.</text>
</comment>
<dbReference type="Gene3D" id="2.10.25.160">
    <property type="entry name" value="Granulin"/>
    <property type="match status" value="9"/>
</dbReference>
<dbReference type="SUPFAM" id="SSF57277">
    <property type="entry name" value="Granulin repeat"/>
    <property type="match status" value="8"/>
</dbReference>
<feature type="domain" description="Granulins" evidence="6">
    <location>
        <begin position="246"/>
        <end position="259"/>
    </location>
</feature>
<keyword evidence="5" id="KW-0732">Signal</keyword>
<keyword evidence="8" id="KW-1185">Reference proteome</keyword>
<comment type="subcellular location">
    <subcellularLocation>
        <location evidence="1">Secreted</location>
    </subcellularLocation>
</comment>
<dbReference type="PROSITE" id="PS00799">
    <property type="entry name" value="GRANULINS"/>
    <property type="match status" value="9"/>
</dbReference>
<dbReference type="SMART" id="SM00289">
    <property type="entry name" value="WR1"/>
    <property type="match status" value="4"/>
</dbReference>
<dbReference type="SMART" id="SM00277">
    <property type="entry name" value="GRAN"/>
    <property type="match status" value="9"/>
</dbReference>
<feature type="domain" description="Granulins" evidence="6">
    <location>
        <begin position="549"/>
        <end position="562"/>
    </location>
</feature>
<feature type="signal peptide" evidence="5">
    <location>
        <begin position="1"/>
        <end position="24"/>
    </location>
</feature>
<feature type="domain" description="Granulins" evidence="6">
    <location>
        <begin position="164"/>
        <end position="177"/>
    </location>
</feature>
<evidence type="ECO:0000256" key="4">
    <source>
        <dbReference type="ARBA" id="ARBA00023157"/>
    </source>
</evidence>
<dbReference type="InterPro" id="IPR000118">
    <property type="entry name" value="Granulin"/>
</dbReference>
<protein>
    <recommendedName>
        <fullName evidence="6">Granulins domain-containing protein</fullName>
    </recommendedName>
</protein>
<feature type="domain" description="Granulins" evidence="6">
    <location>
        <begin position="320"/>
        <end position="333"/>
    </location>
</feature>
<evidence type="ECO:0000256" key="3">
    <source>
        <dbReference type="ARBA" id="ARBA00022525"/>
    </source>
</evidence>
<dbReference type="AlphaFoldDB" id="A0AAD1SMM2"/>
<organism evidence="7 8">
    <name type="scientific">Pelobates cultripes</name>
    <name type="common">Western spadefoot toad</name>
    <dbReference type="NCBI Taxonomy" id="61616"/>
    <lineage>
        <taxon>Eukaryota</taxon>
        <taxon>Metazoa</taxon>
        <taxon>Chordata</taxon>
        <taxon>Craniata</taxon>
        <taxon>Vertebrata</taxon>
        <taxon>Euteleostomi</taxon>
        <taxon>Amphibia</taxon>
        <taxon>Batrachia</taxon>
        <taxon>Anura</taxon>
        <taxon>Pelobatoidea</taxon>
        <taxon>Pelobatidae</taxon>
        <taxon>Pelobates</taxon>
    </lineage>
</organism>
<feature type="domain" description="Granulins" evidence="6">
    <location>
        <begin position="394"/>
        <end position="407"/>
    </location>
</feature>
<evidence type="ECO:0000259" key="6">
    <source>
        <dbReference type="PROSITE" id="PS00799"/>
    </source>
</evidence>
<keyword evidence="4" id="KW-1015">Disulfide bond</keyword>
<proteinExistence type="inferred from homology"/>
<dbReference type="PANTHER" id="PTHR12274:SF3">
    <property type="entry name" value="PROGRANULIN"/>
    <property type="match status" value="1"/>
</dbReference>
<evidence type="ECO:0000256" key="5">
    <source>
        <dbReference type="SAM" id="SignalP"/>
    </source>
</evidence>
<dbReference type="PANTHER" id="PTHR12274">
    <property type="entry name" value="GRANULIN"/>
    <property type="match status" value="1"/>
</dbReference>
<reference evidence="7" key="1">
    <citation type="submission" date="2022-03" db="EMBL/GenBank/DDBJ databases">
        <authorList>
            <person name="Alioto T."/>
            <person name="Alioto T."/>
            <person name="Gomez Garrido J."/>
        </authorList>
    </citation>
    <scope>NUCLEOTIDE SEQUENCE</scope>
</reference>
<dbReference type="GO" id="GO:0005576">
    <property type="term" value="C:extracellular region"/>
    <property type="evidence" value="ECO:0007669"/>
    <property type="project" value="UniProtKB-SubCell"/>
</dbReference>
<feature type="domain" description="Granulins" evidence="6">
    <location>
        <begin position="650"/>
        <end position="663"/>
    </location>
</feature>
<evidence type="ECO:0000256" key="1">
    <source>
        <dbReference type="ARBA" id="ARBA00004613"/>
    </source>
</evidence>
<keyword evidence="3" id="KW-0964">Secreted</keyword>
<name>A0AAD1SMM2_PELCU</name>
<sequence>MSFISWNRMGTLWILSLLAASVAANLCPDGTRCGEDSLCCELSGEQGYGCCSKEEIVSRSLPMISTENECSARESCPAEYSCVNTPQGNSACCPLPQGSSCQDGSHCCPSGTLCSSDGHHCIPATNQSAVICPDGKSECPSDATCCVMADQSWGCCPMPQASCCSDHLHCCPRNTLCDVQHSRCQSEDGVTPWMRKLPARVKLVGLGDIFKRTNCSDHTTCPNGATCCLQKDGKYGCCPFTDGVCCRDHVHCCPSGTRCDLTHNKCASLSLETPLFTKTPALEEADVKCDDSTSCPGDSTCCRLESGEWGCCPIPQAVCCDDHVHCCPGGYTCSGSQCVNDGVSIPLLRKTPALKHKENNVQCNDTAFCPDGATCCRLKSGAWGCCPLEHAVCCDDHEHCCPSGHTCSGGQCLEGENSIPAFKKLPALTNVASNANRVPCDASTSCPDGSTCCRKSDGDWGCCPIEKAVCCSDHQHCCPEGYTCDVSLGVCNKANQRSEPNVPSVSTTPIQPVDYVWCDSSHACYDGQTCCVGPGGVWQCCPYTQGVCCPDRVHCCPYGHICLNAGAACSRAGPLSWLESPVPSAPIQQAKQINPTTPIQQAKPANPTTPIQPVDYVWCDSSHACYDGQTCCVGPGGVWQCCPYAHGVCCPDRVHCCPYGHVCLNSGAACSRAGPLSWLGPPVPSAPIQETKTSNPTTPIQPVDYVWCDSSHACYDGQTCCVGPGGVWQCCPYAHGVCCPDRVHCCPYGHVCLNSGSSCSRVGPLRWDGENRPENEPQKAISFL</sequence>
<feature type="chain" id="PRO_5042060951" description="Granulins domain-containing protein" evidence="5">
    <location>
        <begin position="25"/>
        <end position="784"/>
    </location>
</feature>
<dbReference type="Proteomes" id="UP001295444">
    <property type="component" value="Chromosome 06"/>
</dbReference>
<evidence type="ECO:0000256" key="2">
    <source>
        <dbReference type="ARBA" id="ARBA00010093"/>
    </source>
</evidence>
<dbReference type="InterPro" id="IPR037277">
    <property type="entry name" value="Granulin_sf"/>
</dbReference>